<evidence type="ECO:0000313" key="7">
    <source>
        <dbReference type="RefSeq" id="XP_052129324.1"/>
    </source>
</evidence>
<protein>
    <submittedName>
        <fullName evidence="7">Ubiquitin-conjugating enzyme E2 E2-like</fullName>
    </submittedName>
</protein>
<keyword evidence="4" id="KW-0067">ATP-binding</keyword>
<dbReference type="PROSITE" id="PS00183">
    <property type="entry name" value="UBC_1"/>
    <property type="match status" value="1"/>
</dbReference>
<keyword evidence="2 4" id="KW-0833">Ubl conjugation pathway</keyword>
<keyword evidence="6" id="KW-1185">Reference proteome</keyword>
<dbReference type="InterPro" id="IPR000608">
    <property type="entry name" value="UBC"/>
</dbReference>
<dbReference type="GO" id="GO:0005524">
    <property type="term" value="F:ATP binding"/>
    <property type="evidence" value="ECO:0007669"/>
    <property type="project" value="UniProtKB-UniRule"/>
</dbReference>
<dbReference type="KEGG" id="foc:113212581"/>
<dbReference type="SMART" id="SM00212">
    <property type="entry name" value="UBCc"/>
    <property type="match status" value="1"/>
</dbReference>
<reference evidence="7" key="1">
    <citation type="submission" date="2025-08" db="UniProtKB">
        <authorList>
            <consortium name="RefSeq"/>
        </authorList>
    </citation>
    <scope>IDENTIFICATION</scope>
    <source>
        <tissue evidence="7">Whole organism</tissue>
    </source>
</reference>
<dbReference type="RefSeq" id="XP_052129324.1">
    <property type="nucleotide sequence ID" value="XM_052273364.1"/>
</dbReference>
<dbReference type="GeneID" id="113212581"/>
<gene>
    <name evidence="7" type="primary">LOC113212581</name>
</gene>
<keyword evidence="4" id="KW-0547">Nucleotide-binding</keyword>
<comment type="similarity">
    <text evidence="4">Belongs to the ubiquitin-conjugating enzyme family.</text>
</comment>
<dbReference type="InterPro" id="IPR023313">
    <property type="entry name" value="UBQ-conjugating_AS"/>
</dbReference>
<evidence type="ECO:0000259" key="5">
    <source>
        <dbReference type="PROSITE" id="PS50127"/>
    </source>
</evidence>
<dbReference type="AlphaFoldDB" id="A0A9C6X554"/>
<accession>A0A9C6X554</accession>
<evidence type="ECO:0000256" key="4">
    <source>
        <dbReference type="RuleBase" id="RU362109"/>
    </source>
</evidence>
<organism evidence="6 7">
    <name type="scientific">Frankliniella occidentalis</name>
    <name type="common">Western flower thrips</name>
    <name type="synonym">Euthrips occidentalis</name>
    <dbReference type="NCBI Taxonomy" id="133901"/>
    <lineage>
        <taxon>Eukaryota</taxon>
        <taxon>Metazoa</taxon>
        <taxon>Ecdysozoa</taxon>
        <taxon>Arthropoda</taxon>
        <taxon>Hexapoda</taxon>
        <taxon>Insecta</taxon>
        <taxon>Pterygota</taxon>
        <taxon>Neoptera</taxon>
        <taxon>Paraneoptera</taxon>
        <taxon>Thysanoptera</taxon>
        <taxon>Terebrantia</taxon>
        <taxon>Thripoidea</taxon>
        <taxon>Thripidae</taxon>
        <taxon>Frankliniella</taxon>
    </lineage>
</organism>
<evidence type="ECO:0000256" key="2">
    <source>
        <dbReference type="ARBA" id="ARBA00022786"/>
    </source>
</evidence>
<dbReference type="Pfam" id="PF00179">
    <property type="entry name" value="UQ_con"/>
    <property type="match status" value="1"/>
</dbReference>
<evidence type="ECO:0000256" key="3">
    <source>
        <dbReference type="PROSITE-ProRule" id="PRU10133"/>
    </source>
</evidence>
<dbReference type="Proteomes" id="UP000504606">
    <property type="component" value="Unplaced"/>
</dbReference>
<feature type="domain" description="UBC core" evidence="5">
    <location>
        <begin position="1"/>
        <end position="134"/>
    </location>
</feature>
<dbReference type="SUPFAM" id="SSF54495">
    <property type="entry name" value="UBC-like"/>
    <property type="match status" value="1"/>
</dbReference>
<proteinExistence type="inferred from homology"/>
<name>A0A9C6X554_FRAOC</name>
<dbReference type="Gene3D" id="3.10.110.10">
    <property type="entry name" value="Ubiquitin Conjugating Enzyme"/>
    <property type="match status" value="1"/>
</dbReference>
<keyword evidence="1" id="KW-0808">Transferase</keyword>
<dbReference type="InterPro" id="IPR016135">
    <property type="entry name" value="UBQ-conjugating_enzyme/RWD"/>
</dbReference>
<evidence type="ECO:0000313" key="6">
    <source>
        <dbReference type="Proteomes" id="UP000504606"/>
    </source>
</evidence>
<evidence type="ECO:0000256" key="1">
    <source>
        <dbReference type="ARBA" id="ARBA00022679"/>
    </source>
</evidence>
<dbReference type="PROSITE" id="PS50127">
    <property type="entry name" value="UBC_2"/>
    <property type="match status" value="1"/>
</dbReference>
<dbReference type="GO" id="GO:0016740">
    <property type="term" value="F:transferase activity"/>
    <property type="evidence" value="ECO:0007669"/>
    <property type="project" value="UniProtKB-KW"/>
</dbReference>
<dbReference type="OrthoDB" id="7851174at2759"/>
<sequence>MGKKTIPYIGGAPGTNLYEWKCFIHGPKGTPYEGGKYEISMRFSKSYPFVPPRCQFITKIYHCNINTEGDICLSTLKKDWKAAFGVESILLSLYSLLSSPNPDDPLMLTIARQYKVQKEQHDSNAKKWTIKYAMKENAEQ</sequence>
<feature type="active site" description="Glycyl thioester intermediate" evidence="3">
    <location>
        <position position="72"/>
    </location>
</feature>
<dbReference type="PANTHER" id="PTHR24068">
    <property type="entry name" value="UBIQUITIN-CONJUGATING ENZYME E2"/>
    <property type="match status" value="1"/>
</dbReference>